<organism evidence="1 2">
    <name type="scientific">Cyanomargarita calcarea GSE-NOS-MK-12-04C</name>
    <dbReference type="NCBI Taxonomy" id="2839659"/>
    <lineage>
        <taxon>Bacteria</taxon>
        <taxon>Bacillati</taxon>
        <taxon>Cyanobacteriota</taxon>
        <taxon>Cyanophyceae</taxon>
        <taxon>Nostocales</taxon>
        <taxon>Cyanomargaritaceae</taxon>
        <taxon>Cyanomargarita</taxon>
    </lineage>
</organism>
<dbReference type="InterPro" id="IPR036779">
    <property type="entry name" value="LysM_dom_sf"/>
</dbReference>
<reference evidence="1" key="1">
    <citation type="submission" date="2021-05" db="EMBL/GenBank/DDBJ databases">
        <authorList>
            <person name="Pietrasiak N."/>
            <person name="Ward R."/>
            <person name="Stajich J.E."/>
            <person name="Kurbessoian T."/>
        </authorList>
    </citation>
    <scope>NUCLEOTIDE SEQUENCE</scope>
    <source>
        <strain evidence="1">GSE-NOS-MK-12-04C</strain>
    </source>
</reference>
<evidence type="ECO:0000313" key="1">
    <source>
        <dbReference type="EMBL" id="MBW4670818.1"/>
    </source>
</evidence>
<dbReference type="AlphaFoldDB" id="A0A951QRW8"/>
<proteinExistence type="predicted"/>
<sequence length="96" mass="10959">MFEHTSRYYNLETAQLTTTDGRKIAYKRRRFLPQGKDMPVLVEVIINDGDRLDLIAARTLGVPDQFWQVCDANNAMNPDTLTAEPGQRIRVPVPQV</sequence>
<reference evidence="1" key="2">
    <citation type="journal article" date="2022" name="Microbiol. Resour. Announc.">
        <title>Metagenome Sequencing to Explore Phylogenomics of Terrestrial Cyanobacteria.</title>
        <authorList>
            <person name="Ward R.D."/>
            <person name="Stajich J.E."/>
            <person name="Johansen J.R."/>
            <person name="Huntemann M."/>
            <person name="Clum A."/>
            <person name="Foster B."/>
            <person name="Foster B."/>
            <person name="Roux S."/>
            <person name="Palaniappan K."/>
            <person name="Varghese N."/>
            <person name="Mukherjee S."/>
            <person name="Reddy T.B.K."/>
            <person name="Daum C."/>
            <person name="Copeland A."/>
            <person name="Chen I.A."/>
            <person name="Ivanova N.N."/>
            <person name="Kyrpides N.C."/>
            <person name="Shapiro N."/>
            <person name="Eloe-Fadrosh E.A."/>
            <person name="Pietrasiak N."/>
        </authorList>
    </citation>
    <scope>NUCLEOTIDE SEQUENCE</scope>
    <source>
        <strain evidence="1">GSE-NOS-MK-12-04C</strain>
    </source>
</reference>
<name>A0A951QRW8_9CYAN</name>
<evidence type="ECO:0000313" key="2">
    <source>
        <dbReference type="Proteomes" id="UP000729701"/>
    </source>
</evidence>
<evidence type="ECO:0008006" key="3">
    <source>
        <dbReference type="Google" id="ProtNLM"/>
    </source>
</evidence>
<dbReference type="Gene3D" id="3.10.350.10">
    <property type="entry name" value="LysM domain"/>
    <property type="match status" value="1"/>
</dbReference>
<comment type="caution">
    <text evidence="1">The sequence shown here is derived from an EMBL/GenBank/DDBJ whole genome shotgun (WGS) entry which is preliminary data.</text>
</comment>
<dbReference type="EMBL" id="JAHHGZ010000035">
    <property type="protein sequence ID" value="MBW4670818.1"/>
    <property type="molecule type" value="Genomic_DNA"/>
</dbReference>
<protein>
    <recommendedName>
        <fullName evidence="3">LysM domain-containing protein</fullName>
    </recommendedName>
</protein>
<dbReference type="Proteomes" id="UP000729701">
    <property type="component" value="Unassembled WGS sequence"/>
</dbReference>
<gene>
    <name evidence="1" type="ORF">KME60_26190</name>
</gene>
<accession>A0A951QRW8</accession>